<evidence type="ECO:0000256" key="6">
    <source>
        <dbReference type="RuleBase" id="RU000384"/>
    </source>
</evidence>
<evidence type="ECO:0000256" key="5">
    <source>
        <dbReference type="PROSITE-ProRule" id="PRU01331"/>
    </source>
</evidence>
<keyword evidence="2" id="KW-0436">Ligase</keyword>
<dbReference type="InterPro" id="IPR036651">
    <property type="entry name" value="Gln_synt_N_sf"/>
</dbReference>
<dbReference type="EMBL" id="JSYN01000025">
    <property type="protein sequence ID" value="KIA91933.1"/>
    <property type="molecule type" value="Genomic_DNA"/>
</dbReference>
<dbReference type="FunFam" id="3.30.590.10:FF:000005">
    <property type="entry name" value="Probable glutamine synthetase"/>
    <property type="match status" value="1"/>
</dbReference>
<evidence type="ECO:0000256" key="1">
    <source>
        <dbReference type="ARBA" id="ARBA00009897"/>
    </source>
</evidence>
<dbReference type="GO" id="GO:0042402">
    <property type="term" value="P:biogenic amine catabolic process"/>
    <property type="evidence" value="ECO:0007669"/>
    <property type="project" value="UniProtKB-ARBA"/>
</dbReference>
<evidence type="ECO:0000313" key="9">
    <source>
        <dbReference type="Proteomes" id="UP000031246"/>
    </source>
</evidence>
<dbReference type="Gene3D" id="3.10.20.70">
    <property type="entry name" value="Glutamine synthetase, N-terminal domain"/>
    <property type="match status" value="1"/>
</dbReference>
<dbReference type="SMART" id="SM01230">
    <property type="entry name" value="Gln-synt_C"/>
    <property type="match status" value="1"/>
</dbReference>
<dbReference type="Gene3D" id="3.30.590.10">
    <property type="entry name" value="Glutamine synthetase/guanido kinase, catalytic domain"/>
    <property type="match status" value="1"/>
</dbReference>
<dbReference type="GO" id="GO:0006542">
    <property type="term" value="P:glutamine biosynthetic process"/>
    <property type="evidence" value="ECO:0007669"/>
    <property type="project" value="InterPro"/>
</dbReference>
<feature type="domain" description="GS catalytic" evidence="7">
    <location>
        <begin position="116"/>
        <end position="453"/>
    </location>
</feature>
<comment type="caution">
    <text evidence="8">The sequence shown here is derived from an EMBL/GenBank/DDBJ whole genome shotgun (WGS) entry which is preliminary data.</text>
</comment>
<dbReference type="Pfam" id="PF00120">
    <property type="entry name" value="Gln-synt_C"/>
    <property type="match status" value="1"/>
</dbReference>
<proteinExistence type="inferred from homology"/>
<comment type="similarity">
    <text evidence="1 5 6">Belongs to the glutamine synthetase family.</text>
</comment>
<dbReference type="GO" id="GO:0006576">
    <property type="term" value="P:biogenic amine metabolic process"/>
    <property type="evidence" value="ECO:0007669"/>
    <property type="project" value="UniProtKB-ARBA"/>
</dbReference>
<dbReference type="RefSeq" id="WP_039479487.1">
    <property type="nucleotide sequence ID" value="NZ_JSYN01000025.1"/>
</dbReference>
<dbReference type="GO" id="GO:0005524">
    <property type="term" value="F:ATP binding"/>
    <property type="evidence" value="ECO:0007669"/>
    <property type="project" value="UniProtKB-KW"/>
</dbReference>
<evidence type="ECO:0000256" key="3">
    <source>
        <dbReference type="ARBA" id="ARBA00022741"/>
    </source>
</evidence>
<dbReference type="InterPro" id="IPR008146">
    <property type="entry name" value="Gln_synth_cat_dom"/>
</dbReference>
<keyword evidence="3" id="KW-0547">Nucleotide-binding</keyword>
<dbReference type="InterPro" id="IPR014746">
    <property type="entry name" value="Gln_synth/guanido_kin_cat_dom"/>
</dbReference>
<protein>
    <submittedName>
        <fullName evidence="8">Glutamine synthetase</fullName>
    </submittedName>
</protein>
<evidence type="ECO:0000256" key="4">
    <source>
        <dbReference type="ARBA" id="ARBA00022840"/>
    </source>
</evidence>
<dbReference type="PANTHER" id="PTHR43785:SF12">
    <property type="entry name" value="TYPE-1 GLUTAMINE SYNTHETASE 2"/>
    <property type="match status" value="1"/>
</dbReference>
<dbReference type="OrthoDB" id="9807095at2"/>
<accession>A0A0C1FJF9</accession>
<dbReference type="GO" id="GO:0004356">
    <property type="term" value="F:glutamine synthetase activity"/>
    <property type="evidence" value="ECO:0007669"/>
    <property type="project" value="InterPro"/>
</dbReference>
<organism evidence="8 9">
    <name type="scientific">Pedobacter kyungheensis</name>
    <dbReference type="NCBI Taxonomy" id="1069985"/>
    <lineage>
        <taxon>Bacteria</taxon>
        <taxon>Pseudomonadati</taxon>
        <taxon>Bacteroidota</taxon>
        <taxon>Sphingobacteriia</taxon>
        <taxon>Sphingobacteriales</taxon>
        <taxon>Sphingobacteriaceae</taxon>
        <taxon>Pedobacter</taxon>
    </lineage>
</organism>
<dbReference type="AlphaFoldDB" id="A0A0C1FJF9"/>
<dbReference type="PANTHER" id="PTHR43785">
    <property type="entry name" value="GAMMA-GLUTAMYLPUTRESCINE SYNTHETASE"/>
    <property type="match status" value="1"/>
</dbReference>
<name>A0A0C1FJF9_9SPHI</name>
<evidence type="ECO:0000259" key="7">
    <source>
        <dbReference type="PROSITE" id="PS51987"/>
    </source>
</evidence>
<reference evidence="8 9" key="1">
    <citation type="submission" date="2014-10" db="EMBL/GenBank/DDBJ databases">
        <title>Pedobacter Kyungheensis.</title>
        <authorList>
            <person name="Anderson B.M."/>
            <person name="Newman J.D."/>
        </authorList>
    </citation>
    <scope>NUCLEOTIDE SEQUENCE [LARGE SCALE GENOMIC DNA]</scope>
    <source>
        <strain evidence="8 9">KACC 16221</strain>
    </source>
</reference>
<gene>
    <name evidence="8" type="ORF">OC25_19345</name>
</gene>
<keyword evidence="4" id="KW-0067">ATP-binding</keyword>
<dbReference type="SUPFAM" id="SSF55931">
    <property type="entry name" value="Glutamine synthetase/guanido kinase"/>
    <property type="match status" value="1"/>
</dbReference>
<sequence length="453" mass="50792">MSTSKEILDYVKNHPSGKVKLAVADIDGILRGKYVATEKFASLVEGRLGFCDVTFGWDAADLAYEDGQYTGWHTGYPDAQVKIDLNTFRKIPWENDVPFFLGDFIDEHDQPNSVCPRQLLKKIISECENEGYSPNFAQEFEWFNFAETPETAHEKSFSNLKPLSPGMFGYSILRSTYKNEFMSDLFELLNKFDIPIEGLHTETGPGVYEAAIKYADALQAADQAILFKTAVKEIAYKHGILATFMAKINESLPGCSGHVHQSLWDNQHQNNLFYDEKDADKISGTMKSYIAGQLHCLPHILPMIAPTINSYKRLVEGAWAPTTLTWGIDNRTTALRALPGSKKATRLETRIVGSDTNPYLAVAACLAAGLYGVKNKLKLEQPATKGNGYTDLSNGTLSRNLFEATQKMKNSELAKTLLGADFVAHFSMTREWECKQYAKVVTDWELKRYLEII</sequence>
<evidence type="ECO:0000313" key="8">
    <source>
        <dbReference type="EMBL" id="KIA91933.1"/>
    </source>
</evidence>
<dbReference type="PROSITE" id="PS51987">
    <property type="entry name" value="GS_CATALYTIC"/>
    <property type="match status" value="1"/>
</dbReference>
<keyword evidence="9" id="KW-1185">Reference proteome</keyword>
<evidence type="ECO:0000256" key="2">
    <source>
        <dbReference type="ARBA" id="ARBA00022598"/>
    </source>
</evidence>
<dbReference type="Proteomes" id="UP000031246">
    <property type="component" value="Unassembled WGS sequence"/>
</dbReference>
<dbReference type="SUPFAM" id="SSF54368">
    <property type="entry name" value="Glutamine synthetase, N-terminal domain"/>
    <property type="match status" value="1"/>
</dbReference>